<dbReference type="PANTHER" id="PTHR43512:SF4">
    <property type="entry name" value="TRANSLATION FACTOR GUF1 HOMOLOG, CHLOROPLASTIC"/>
    <property type="match status" value="1"/>
</dbReference>
<dbReference type="Gene3D" id="3.30.70.870">
    <property type="entry name" value="Elongation Factor G (Translational Gtpase), domain 3"/>
    <property type="match status" value="1"/>
</dbReference>
<dbReference type="InterPro" id="IPR000640">
    <property type="entry name" value="EFG_V-like"/>
</dbReference>
<evidence type="ECO:0000256" key="5">
    <source>
        <dbReference type="ARBA" id="ARBA00023134"/>
    </source>
</evidence>
<accession>A0A955KVD5</accession>
<comment type="caution">
    <text evidence="13">The sequence shown here is derived from an EMBL/GenBank/DDBJ whole genome shotgun (WGS) entry which is preliminary data.</text>
</comment>
<evidence type="ECO:0000256" key="6">
    <source>
        <dbReference type="ARBA" id="ARBA00023136"/>
    </source>
</evidence>
<evidence type="ECO:0000256" key="4">
    <source>
        <dbReference type="ARBA" id="ARBA00022917"/>
    </source>
</evidence>
<evidence type="ECO:0000256" key="10">
    <source>
        <dbReference type="ARBA" id="ARBA00066744"/>
    </source>
</evidence>
<dbReference type="GO" id="GO:0045727">
    <property type="term" value="P:positive regulation of translation"/>
    <property type="evidence" value="ECO:0007669"/>
    <property type="project" value="TreeGrafter"/>
</dbReference>
<reference evidence="13" key="2">
    <citation type="journal article" date="2021" name="Microbiome">
        <title>Successional dynamics and alternative stable states in a saline activated sludge microbial community over 9 years.</title>
        <authorList>
            <person name="Wang Y."/>
            <person name="Ye J."/>
            <person name="Ju F."/>
            <person name="Liu L."/>
            <person name="Boyd J.A."/>
            <person name="Deng Y."/>
            <person name="Parks D.H."/>
            <person name="Jiang X."/>
            <person name="Yin X."/>
            <person name="Woodcroft B.J."/>
            <person name="Tyson G.W."/>
            <person name="Hugenholtz P."/>
            <person name="Polz M.F."/>
            <person name="Zhang T."/>
        </authorList>
    </citation>
    <scope>NUCLEOTIDE SEQUENCE</scope>
    <source>
        <strain evidence="13">HKST-UBA16</strain>
    </source>
</reference>
<evidence type="ECO:0000256" key="9">
    <source>
        <dbReference type="ARBA" id="ARBA00061052"/>
    </source>
</evidence>
<protein>
    <recommendedName>
        <fullName evidence="10">elongation factor 4</fullName>
        <ecNumber evidence="10">3.6.5.n1</ecNumber>
    </recommendedName>
</protein>
<dbReference type="EC" id="3.6.5.n1" evidence="10"/>
<comment type="catalytic activity">
    <reaction evidence="7">
        <text>GTP + H2O = GDP + phosphate + H(+)</text>
        <dbReference type="Rhea" id="RHEA:19669"/>
        <dbReference type="ChEBI" id="CHEBI:15377"/>
        <dbReference type="ChEBI" id="CHEBI:15378"/>
        <dbReference type="ChEBI" id="CHEBI:37565"/>
        <dbReference type="ChEBI" id="CHEBI:43474"/>
        <dbReference type="ChEBI" id="CHEBI:58189"/>
        <dbReference type="EC" id="3.6.5.n1"/>
    </reaction>
</comment>
<dbReference type="GO" id="GO:0005525">
    <property type="term" value="F:GTP binding"/>
    <property type="evidence" value="ECO:0007669"/>
    <property type="project" value="UniProtKB-KW"/>
</dbReference>
<evidence type="ECO:0000313" key="14">
    <source>
        <dbReference type="Proteomes" id="UP000748332"/>
    </source>
</evidence>
<dbReference type="Gene3D" id="3.30.70.2570">
    <property type="entry name" value="Elongation factor 4, C-terminal domain"/>
    <property type="match status" value="1"/>
</dbReference>
<evidence type="ECO:0000256" key="3">
    <source>
        <dbReference type="ARBA" id="ARBA00022801"/>
    </source>
</evidence>
<dbReference type="Proteomes" id="UP000748332">
    <property type="component" value="Unassembled WGS sequence"/>
</dbReference>
<organism evidence="13 14">
    <name type="scientific">Candidatus Dojkabacteria bacterium</name>
    <dbReference type="NCBI Taxonomy" id="2099670"/>
    <lineage>
        <taxon>Bacteria</taxon>
        <taxon>Candidatus Dojkabacteria</taxon>
    </lineage>
</organism>
<comment type="similarity">
    <text evidence="9">Belongs to the GTP-binding elongation factor family. LepA subfamily.</text>
</comment>
<dbReference type="GO" id="GO:0043022">
    <property type="term" value="F:ribosome binding"/>
    <property type="evidence" value="ECO:0007669"/>
    <property type="project" value="TreeGrafter"/>
</dbReference>
<comment type="function">
    <text evidence="8">Required for accurate and efficient protein synthesis under certain stress conditions. May act as a fidelity factor of the translation reaction, by catalyzing a one-codon backward translocation of tRNAs on improperly translocated ribosomes. Back-translocation proceeds from a post-translocation (POST) complex to a pre-translocation (PRE) complex, thus giving elongation factor G a second chance to translocate the tRNAs correctly. Binds to ribosomes in a GTP-dependent manner.</text>
</comment>
<dbReference type="FunFam" id="3.30.70.2570:FF:000001">
    <property type="entry name" value="Translation factor GUF1, mitochondrial"/>
    <property type="match status" value="1"/>
</dbReference>
<keyword evidence="13" id="KW-0251">Elongation factor</keyword>
<dbReference type="SUPFAM" id="SSF54980">
    <property type="entry name" value="EF-G C-terminal domain-like"/>
    <property type="match status" value="2"/>
</dbReference>
<dbReference type="InterPro" id="IPR013842">
    <property type="entry name" value="LepA_CTD"/>
</dbReference>
<dbReference type="EMBL" id="JAGQLM010000019">
    <property type="protein sequence ID" value="MCA9374779.1"/>
    <property type="molecule type" value="Genomic_DNA"/>
</dbReference>
<keyword evidence="2" id="KW-0547">Nucleotide-binding</keyword>
<keyword evidence="6" id="KW-0472">Membrane</keyword>
<feature type="domain" description="Elongation factor EFG" evidence="11">
    <location>
        <begin position="163"/>
        <end position="255"/>
    </location>
</feature>
<keyword evidence="5" id="KW-0342">GTP-binding</keyword>
<evidence type="ECO:0000256" key="7">
    <source>
        <dbReference type="ARBA" id="ARBA00050293"/>
    </source>
</evidence>
<name>A0A955KVD5_9BACT</name>
<feature type="domain" description="GTP-binding protein LepA C-terminal" evidence="12">
    <location>
        <begin position="260"/>
        <end position="366"/>
    </location>
</feature>
<evidence type="ECO:0000256" key="1">
    <source>
        <dbReference type="ARBA" id="ARBA00022475"/>
    </source>
</evidence>
<dbReference type="Pfam" id="PF06421">
    <property type="entry name" value="LepA_C"/>
    <property type="match status" value="1"/>
</dbReference>
<evidence type="ECO:0000256" key="8">
    <source>
        <dbReference type="ARBA" id="ARBA00057626"/>
    </source>
</evidence>
<dbReference type="InterPro" id="IPR006297">
    <property type="entry name" value="EF-4"/>
</dbReference>
<feature type="non-terminal residue" evidence="13">
    <location>
        <position position="1"/>
    </location>
</feature>
<dbReference type="GO" id="GO:0016787">
    <property type="term" value="F:hydrolase activity"/>
    <property type="evidence" value="ECO:0007669"/>
    <property type="project" value="UniProtKB-KW"/>
</dbReference>
<evidence type="ECO:0000259" key="11">
    <source>
        <dbReference type="Pfam" id="PF00679"/>
    </source>
</evidence>
<proteinExistence type="inferred from homology"/>
<gene>
    <name evidence="13" type="ORF">KC622_00450</name>
</gene>
<evidence type="ECO:0000259" key="12">
    <source>
        <dbReference type="Pfam" id="PF06421"/>
    </source>
</evidence>
<dbReference type="FunFam" id="3.30.70.870:FF:000004">
    <property type="entry name" value="Translation factor GUF1, mitochondrial"/>
    <property type="match status" value="1"/>
</dbReference>
<evidence type="ECO:0000256" key="2">
    <source>
        <dbReference type="ARBA" id="ARBA00022741"/>
    </source>
</evidence>
<dbReference type="Gene3D" id="2.40.30.10">
    <property type="entry name" value="Translation factors"/>
    <property type="match status" value="1"/>
</dbReference>
<keyword evidence="3" id="KW-0378">Hydrolase</keyword>
<dbReference type="GO" id="GO:0003746">
    <property type="term" value="F:translation elongation factor activity"/>
    <property type="evidence" value="ECO:0007669"/>
    <property type="project" value="UniProtKB-KW"/>
</dbReference>
<dbReference type="InterPro" id="IPR035647">
    <property type="entry name" value="EFG_III/V"/>
</dbReference>
<sequence length="367" mass="41628">TEIGTFEPDLKPIPILSAGEVGYIATGMKDIRYFTVGDTVSDKEDTPPLPGYKTPKPNVFATFFPTEPDGYEALKIGLNKLAMNDAALVFTEQRSNLLGSGFRCGFLGLLHMEIVQERLEREHDVSLIITAPTVEYKIIKTNKEKLTIQTPQEMPDPSEIEEVLEPWVRVELFCPKMYIGSMMELFQSRRGQYVDTKYLSESTTLHENMQYINLLYDMPLASLISNFFDQMKNLSSGYASMEYTMIDFFPVDLVKVAVLVNKEEIPSLSFLETNADARSRAIKLLKIMKDAIPRQQFQVPIQAAIGAKIIAREDIRGFRKDVTAKLYGGDYSRKKKLLEKQKKGKKRLKEIGKVTIPQEAFLAILKT</sequence>
<dbReference type="InterPro" id="IPR038363">
    <property type="entry name" value="LepA_C_sf"/>
</dbReference>
<keyword evidence="4" id="KW-0648">Protein biosynthesis</keyword>
<keyword evidence="1" id="KW-1003">Cell membrane</keyword>
<dbReference type="AlphaFoldDB" id="A0A955KVD5"/>
<dbReference type="Pfam" id="PF00679">
    <property type="entry name" value="EFG_C"/>
    <property type="match status" value="1"/>
</dbReference>
<dbReference type="Gene3D" id="3.30.70.240">
    <property type="match status" value="1"/>
</dbReference>
<reference evidence="13" key="1">
    <citation type="submission" date="2020-04" db="EMBL/GenBank/DDBJ databases">
        <authorList>
            <person name="Zhang T."/>
        </authorList>
    </citation>
    <scope>NUCLEOTIDE SEQUENCE</scope>
    <source>
        <strain evidence="13">HKST-UBA16</strain>
    </source>
</reference>
<dbReference type="PANTHER" id="PTHR43512">
    <property type="entry name" value="TRANSLATION FACTOR GUF1-RELATED"/>
    <property type="match status" value="1"/>
</dbReference>
<evidence type="ECO:0000313" key="13">
    <source>
        <dbReference type="EMBL" id="MCA9374779.1"/>
    </source>
</evidence>